<dbReference type="AlphaFoldDB" id="A0A9X2B6I0"/>
<evidence type="ECO:0000256" key="4">
    <source>
        <dbReference type="ARBA" id="ARBA00025742"/>
    </source>
</evidence>
<proteinExistence type="inferred from homology"/>
<dbReference type="GO" id="GO:0016787">
    <property type="term" value="F:hydrolase activity"/>
    <property type="evidence" value="ECO:0007669"/>
    <property type="project" value="UniProtKB-KW"/>
</dbReference>
<feature type="domain" description="Calcineurin-like phosphoesterase" evidence="5">
    <location>
        <begin position="17"/>
        <end position="202"/>
    </location>
</feature>
<keyword evidence="2" id="KW-0378">Hydrolase</keyword>
<dbReference type="PANTHER" id="PTHR42988:SF2">
    <property type="entry name" value="CYCLIC NUCLEOTIDE PHOSPHODIESTERASE CBUA0032-RELATED"/>
    <property type="match status" value="1"/>
</dbReference>
<dbReference type="Pfam" id="PF00149">
    <property type="entry name" value="Metallophos"/>
    <property type="match status" value="1"/>
</dbReference>
<dbReference type="Proteomes" id="UP001139701">
    <property type="component" value="Unassembled WGS sequence"/>
</dbReference>
<keyword evidence="1" id="KW-0479">Metal-binding</keyword>
<gene>
    <name evidence="6" type="ORF">MKI79_08220</name>
</gene>
<dbReference type="Gene3D" id="3.60.21.10">
    <property type="match status" value="1"/>
</dbReference>
<dbReference type="EMBL" id="JAKUML010000011">
    <property type="protein sequence ID" value="MCJ8146886.1"/>
    <property type="molecule type" value="Genomic_DNA"/>
</dbReference>
<accession>A0A9X2B6I0</accession>
<evidence type="ECO:0000313" key="7">
    <source>
        <dbReference type="Proteomes" id="UP001139701"/>
    </source>
</evidence>
<sequence length="271" mass="30808">MNHAIKSEHFSNQSPVRLLQISDCHLMAEADREFAGIAPYQSLQAVLSHAQKNVAFDCVINTGDIAQQPLPQTYELYQNTLSKLERPHYWVRGNHDESKHFPSLSENDQPTVIDLGAWCMILINSQVDQKVSGMISDHDLIQLDRLLAKHKTQYIIIALHHNTFDVGCDWLSPHRLQNSEQLLACLGSHEHVRLVISGHVHQDFAHQHGQMTFLSCPSTSIQFKPNQNEFCLDQATPGYRLLELYADGHFETSVHRIEHAVGQVDFALKSY</sequence>
<keyword evidence="3" id="KW-0408">Iron</keyword>
<comment type="similarity">
    <text evidence="4">Belongs to the cyclic nucleotide phosphodiesterase class-III family.</text>
</comment>
<evidence type="ECO:0000256" key="3">
    <source>
        <dbReference type="ARBA" id="ARBA00023004"/>
    </source>
</evidence>
<organism evidence="6 7">
    <name type="scientific">Acinetobacter sedimenti</name>
    <dbReference type="NCBI Taxonomy" id="2919922"/>
    <lineage>
        <taxon>Bacteria</taxon>
        <taxon>Pseudomonadati</taxon>
        <taxon>Pseudomonadota</taxon>
        <taxon>Gammaproteobacteria</taxon>
        <taxon>Moraxellales</taxon>
        <taxon>Moraxellaceae</taxon>
        <taxon>Acinetobacter</taxon>
    </lineage>
</organism>
<evidence type="ECO:0000313" key="6">
    <source>
        <dbReference type="EMBL" id="MCJ8146886.1"/>
    </source>
</evidence>
<dbReference type="SUPFAM" id="SSF56300">
    <property type="entry name" value="Metallo-dependent phosphatases"/>
    <property type="match status" value="1"/>
</dbReference>
<evidence type="ECO:0000259" key="5">
    <source>
        <dbReference type="Pfam" id="PF00149"/>
    </source>
</evidence>
<dbReference type="InterPro" id="IPR050884">
    <property type="entry name" value="CNP_phosphodiesterase-III"/>
</dbReference>
<dbReference type="GO" id="GO:0046872">
    <property type="term" value="F:metal ion binding"/>
    <property type="evidence" value="ECO:0007669"/>
    <property type="project" value="UniProtKB-KW"/>
</dbReference>
<protein>
    <submittedName>
        <fullName evidence="6">Metallophosphoesterase</fullName>
    </submittedName>
</protein>
<dbReference type="RefSeq" id="WP_241571924.1">
    <property type="nucleotide sequence ID" value="NZ_JAKUML010000011.1"/>
</dbReference>
<keyword evidence="7" id="KW-1185">Reference proteome</keyword>
<dbReference type="PANTHER" id="PTHR42988">
    <property type="entry name" value="PHOSPHOHYDROLASE"/>
    <property type="match status" value="1"/>
</dbReference>
<reference evidence="6" key="1">
    <citation type="submission" date="2022-02" db="EMBL/GenBank/DDBJ databases">
        <title>Acinetobacter A3.8 sp. nov., isolated from Sediment (Zhairuo Island).</title>
        <authorList>
            <person name="Zheng K."/>
        </authorList>
    </citation>
    <scope>NUCLEOTIDE SEQUENCE</scope>
    <source>
        <strain evidence="6">A3.8</strain>
    </source>
</reference>
<name>A0A9X2B6I0_9GAMM</name>
<evidence type="ECO:0000256" key="1">
    <source>
        <dbReference type="ARBA" id="ARBA00022723"/>
    </source>
</evidence>
<comment type="caution">
    <text evidence="6">The sequence shown here is derived from an EMBL/GenBank/DDBJ whole genome shotgun (WGS) entry which is preliminary data.</text>
</comment>
<evidence type="ECO:0000256" key="2">
    <source>
        <dbReference type="ARBA" id="ARBA00022801"/>
    </source>
</evidence>
<dbReference type="InterPro" id="IPR029052">
    <property type="entry name" value="Metallo-depent_PP-like"/>
</dbReference>
<dbReference type="InterPro" id="IPR004843">
    <property type="entry name" value="Calcineurin-like_PHP"/>
</dbReference>